<keyword evidence="6" id="KW-1185">Reference proteome</keyword>
<feature type="transmembrane region" description="Helical" evidence="5">
    <location>
        <begin position="235"/>
        <end position="254"/>
    </location>
</feature>
<evidence type="ECO:0000256" key="4">
    <source>
        <dbReference type="ARBA" id="ARBA00023136"/>
    </source>
</evidence>
<evidence type="ECO:0000256" key="1">
    <source>
        <dbReference type="ARBA" id="ARBA00004141"/>
    </source>
</evidence>
<dbReference type="SUPFAM" id="SSF103473">
    <property type="entry name" value="MFS general substrate transporter"/>
    <property type="match status" value="1"/>
</dbReference>
<proteinExistence type="predicted"/>
<dbReference type="GO" id="GO:0016020">
    <property type="term" value="C:membrane"/>
    <property type="evidence" value="ECO:0007669"/>
    <property type="project" value="UniProtKB-SubCell"/>
</dbReference>
<gene>
    <name evidence="7" type="primary">SLC49A4</name>
</gene>
<dbReference type="PANTHER" id="PTHR10924">
    <property type="entry name" value="MAJOR FACILITATOR SUPERFAMILY PROTEIN-RELATED"/>
    <property type="match status" value="1"/>
</dbReference>
<feature type="transmembrane region" description="Helical" evidence="5">
    <location>
        <begin position="94"/>
        <end position="114"/>
    </location>
</feature>
<feature type="transmembrane region" description="Helical" evidence="5">
    <location>
        <begin position="387"/>
        <end position="408"/>
    </location>
</feature>
<feature type="transmembrane region" description="Helical" evidence="5">
    <location>
        <begin position="351"/>
        <end position="375"/>
    </location>
</feature>
<feature type="transmembrane region" description="Helical" evidence="5">
    <location>
        <begin position="56"/>
        <end position="73"/>
    </location>
</feature>
<keyword evidence="3 5" id="KW-1133">Transmembrane helix</keyword>
<accession>A0A8B8XGN3</accession>
<keyword evidence="4 5" id="KW-0472">Membrane</keyword>
<feature type="transmembrane region" description="Helical" evidence="5">
    <location>
        <begin position="414"/>
        <end position="433"/>
    </location>
</feature>
<dbReference type="CTD" id="84925"/>
<feature type="transmembrane region" description="Helical" evidence="5">
    <location>
        <begin position="323"/>
        <end position="345"/>
    </location>
</feature>
<evidence type="ECO:0000256" key="3">
    <source>
        <dbReference type="ARBA" id="ARBA00022989"/>
    </source>
</evidence>
<evidence type="ECO:0000256" key="2">
    <source>
        <dbReference type="ARBA" id="ARBA00022692"/>
    </source>
</evidence>
<evidence type="ECO:0000313" key="7">
    <source>
        <dbReference type="RefSeq" id="XP_036707065.1"/>
    </source>
</evidence>
<organism evidence="6 7">
    <name type="scientific">Balaenoptera musculus</name>
    <name type="common">Blue whale</name>
    <dbReference type="NCBI Taxonomy" id="9771"/>
    <lineage>
        <taxon>Eukaryota</taxon>
        <taxon>Metazoa</taxon>
        <taxon>Chordata</taxon>
        <taxon>Craniata</taxon>
        <taxon>Vertebrata</taxon>
        <taxon>Euteleostomi</taxon>
        <taxon>Mammalia</taxon>
        <taxon>Eutheria</taxon>
        <taxon>Laurasiatheria</taxon>
        <taxon>Artiodactyla</taxon>
        <taxon>Whippomorpha</taxon>
        <taxon>Cetacea</taxon>
        <taxon>Mysticeti</taxon>
        <taxon>Balaenopteridae</taxon>
        <taxon>Balaenoptera</taxon>
    </lineage>
</organism>
<dbReference type="Gene3D" id="1.20.1250.20">
    <property type="entry name" value="MFS general substrate transporter like domains"/>
    <property type="match status" value="1"/>
</dbReference>
<evidence type="ECO:0000313" key="6">
    <source>
        <dbReference type="Proteomes" id="UP000694857"/>
    </source>
</evidence>
<dbReference type="InterPro" id="IPR036259">
    <property type="entry name" value="MFS_trans_sf"/>
</dbReference>
<keyword evidence="2 5" id="KW-0812">Transmembrane</keyword>
<name>A0A8B8XGN3_BALMU</name>
<reference evidence="7" key="1">
    <citation type="submission" date="2025-08" db="UniProtKB">
        <authorList>
            <consortium name="RefSeq"/>
        </authorList>
    </citation>
    <scope>IDENTIFICATION</scope>
    <source>
        <tissue evidence="7">Epidermis and Blubber</tissue>
    </source>
</reference>
<comment type="subcellular location">
    <subcellularLocation>
        <location evidence="1">Membrane</location>
        <topology evidence="1">Multi-pass membrane protein</topology>
    </subcellularLocation>
</comment>
<dbReference type="InterPro" id="IPR049680">
    <property type="entry name" value="FLVCR1-2_SLC49-like"/>
</dbReference>
<sequence>MGSGWSSEEERQPLLGPGLGPAPGAAWRSRGEAAAAAAAVLPAAAPSPGRVYGRRWLVLLLFSLLGFVQGLVWNTWGPIQNSARQAYGFSSWDIALLVLWGPIGFMPCFAFMWLLDKRGLRITVLLTSFLMVLGTGLRCIPISDLMLKRRLIHAGQLLNGLAGPTVMNAAPFLSTTWFSADERATATAIASMLSYLGGACAFLVGPLVVPAPNGTAPLLASENSRAHIKDRIETVLYAEFGVVCLLFSATLAYFPPRPPLPPSVAAASQRLSYRRSFCRLLSNLRFLMIALAYAIPLGVFAGWSGVLDLILTPVHVSQVDAGWIGFWSIVGGCVVGIAMASITHLPLTTVTLYASCILLGVFLNSSIPIFFELFVETVYPVPEGITCGVVTFLSNMFMGVLLFFLTFYHTELSWFNWCLPGSCLLSLLLILCFRESYDRLYLDVVVSV</sequence>
<dbReference type="GeneID" id="118894707"/>
<feature type="transmembrane region" description="Helical" evidence="5">
    <location>
        <begin position="120"/>
        <end position="140"/>
    </location>
</feature>
<dbReference type="Proteomes" id="UP000694857">
    <property type="component" value="Chromosome 4"/>
</dbReference>
<evidence type="ECO:0000256" key="5">
    <source>
        <dbReference type="SAM" id="Phobius"/>
    </source>
</evidence>
<dbReference type="AlphaFoldDB" id="A0A8B8XGN3"/>
<protein>
    <submittedName>
        <fullName evidence="7">Solute carrier family 49 member 4 isoform X4</fullName>
    </submittedName>
</protein>
<feature type="transmembrane region" description="Helical" evidence="5">
    <location>
        <begin position="286"/>
        <end position="311"/>
    </location>
</feature>
<dbReference type="PANTHER" id="PTHR10924:SF27">
    <property type="entry name" value="SOLUTE CARRIER FAMILY 49 MEMBER 4"/>
    <property type="match status" value="1"/>
</dbReference>
<dbReference type="RefSeq" id="XP_036707065.1">
    <property type="nucleotide sequence ID" value="XM_036851170.1"/>
</dbReference>